<dbReference type="PANTHER" id="PTHR10993:SF7">
    <property type="entry name" value="LIPOYLTRANSFERASE 2, MITOCHONDRIAL-RELATED"/>
    <property type="match status" value="1"/>
</dbReference>
<dbReference type="InterPro" id="IPR045864">
    <property type="entry name" value="aa-tRNA-synth_II/BPL/LPL"/>
</dbReference>
<dbReference type="PROSITE" id="PS51733">
    <property type="entry name" value="BPL_LPL_CATALYTIC"/>
    <property type="match status" value="1"/>
</dbReference>
<dbReference type="InterPro" id="IPR004143">
    <property type="entry name" value="BPL_LPL_catalytic"/>
</dbReference>
<feature type="active site" description="Acyl-thioester intermediate" evidence="7">
    <location>
        <position position="203"/>
    </location>
</feature>
<dbReference type="NCBIfam" id="TIGR00214">
    <property type="entry name" value="lipB"/>
    <property type="match status" value="1"/>
</dbReference>
<feature type="binding site" evidence="8">
    <location>
        <begin position="185"/>
        <end position="187"/>
    </location>
    <ligand>
        <name>substrate</name>
    </ligand>
</feature>
<evidence type="ECO:0000256" key="2">
    <source>
        <dbReference type="ARBA" id="ARBA00004821"/>
    </source>
</evidence>
<comment type="similarity">
    <text evidence="3 6">Belongs to the LipB family.</text>
</comment>
<dbReference type="CDD" id="cd16444">
    <property type="entry name" value="LipB"/>
    <property type="match status" value="1"/>
</dbReference>
<dbReference type="Gene3D" id="3.30.930.10">
    <property type="entry name" value="Bira Bifunctional Protein, Domain 2"/>
    <property type="match status" value="1"/>
</dbReference>
<evidence type="ECO:0000313" key="11">
    <source>
        <dbReference type="EMBL" id="VDK63123.1"/>
    </source>
</evidence>
<dbReference type="AlphaFoldDB" id="A0A0M3KCI5"/>
<evidence type="ECO:0000256" key="6">
    <source>
        <dbReference type="PIRNR" id="PIRNR016262"/>
    </source>
</evidence>
<dbReference type="EMBL" id="UYRR01035010">
    <property type="protein sequence ID" value="VDK63123.1"/>
    <property type="molecule type" value="Genomic_DNA"/>
</dbReference>
<proteinExistence type="inferred from homology"/>
<keyword evidence="6" id="KW-0496">Mitochondrion</keyword>
<dbReference type="GO" id="GO:0033819">
    <property type="term" value="F:lipoyl(octanoyl) transferase activity"/>
    <property type="evidence" value="ECO:0007669"/>
    <property type="project" value="UniProtKB-EC"/>
</dbReference>
<dbReference type="InterPro" id="IPR000544">
    <property type="entry name" value="Octanoyltransferase"/>
</dbReference>
<dbReference type="SUPFAM" id="SSF55681">
    <property type="entry name" value="Class II aaRS and biotin synthetases"/>
    <property type="match status" value="1"/>
</dbReference>
<feature type="binding site" evidence="8">
    <location>
        <begin position="93"/>
        <end position="100"/>
    </location>
    <ligand>
        <name>substrate</name>
    </ligand>
</feature>
<dbReference type="PANTHER" id="PTHR10993">
    <property type="entry name" value="OCTANOYLTRANSFERASE"/>
    <property type="match status" value="1"/>
</dbReference>
<evidence type="ECO:0000256" key="5">
    <source>
        <dbReference type="ARBA" id="ARBA00023315"/>
    </source>
</evidence>
<feature type="domain" description="BPL/LPL catalytic" evidence="10">
    <location>
        <begin position="49"/>
        <end position="242"/>
    </location>
</feature>
<comment type="subcellular location">
    <subcellularLocation>
        <location evidence="1 6">Mitochondrion</location>
    </subcellularLocation>
</comment>
<evidence type="ECO:0000313" key="13">
    <source>
        <dbReference type="WBParaSite" id="ASIM_0001868501-mRNA-1"/>
    </source>
</evidence>
<evidence type="ECO:0000256" key="1">
    <source>
        <dbReference type="ARBA" id="ARBA00004173"/>
    </source>
</evidence>
<dbReference type="InterPro" id="IPR020605">
    <property type="entry name" value="Octanoyltransferase_CS"/>
</dbReference>
<comment type="pathway">
    <text evidence="2 6">Protein modification; protein lipoylation via endogenous pathway; protein N(6)-(lipoyl)lysine from octanoyl-[acyl-carrier-protein]: step 1/2.</text>
</comment>
<dbReference type="HAMAP" id="MF_00013">
    <property type="entry name" value="LipB"/>
    <property type="match status" value="1"/>
</dbReference>
<dbReference type="EC" id="2.3.1.181" evidence="6"/>
<dbReference type="FunFam" id="3.30.930.10:FF:000035">
    <property type="entry name" value="Putative lipoyltransferase 2, mitochondrial"/>
    <property type="match status" value="1"/>
</dbReference>
<reference evidence="13" key="1">
    <citation type="submission" date="2017-02" db="UniProtKB">
        <authorList>
            <consortium name="WormBaseParasite"/>
        </authorList>
    </citation>
    <scope>IDENTIFICATION</scope>
</reference>
<keyword evidence="4 6" id="KW-0808">Transferase</keyword>
<feature type="binding site" evidence="8">
    <location>
        <begin position="172"/>
        <end position="174"/>
    </location>
    <ligand>
        <name>substrate</name>
    </ligand>
</feature>
<dbReference type="OrthoDB" id="19908at2759"/>
<feature type="site" description="Lowers pKa of active site Cys" evidence="9">
    <location>
        <position position="169"/>
    </location>
</feature>
<name>A0A0M3KCI5_ANISI</name>
<dbReference type="GO" id="GO:0005739">
    <property type="term" value="C:mitochondrion"/>
    <property type="evidence" value="ECO:0007669"/>
    <property type="project" value="UniProtKB-SubCell"/>
</dbReference>
<comment type="catalytic activity">
    <reaction evidence="6">
        <text>octanoyl-[ACP] + L-lysyl-[protein] = N(6)-octanoyl-L-lysyl-[protein] + holo-[ACP] + H(+)</text>
        <dbReference type="Rhea" id="RHEA:17665"/>
        <dbReference type="Rhea" id="RHEA-COMP:9636"/>
        <dbReference type="Rhea" id="RHEA-COMP:9685"/>
        <dbReference type="Rhea" id="RHEA-COMP:9752"/>
        <dbReference type="Rhea" id="RHEA-COMP:9928"/>
        <dbReference type="ChEBI" id="CHEBI:15378"/>
        <dbReference type="ChEBI" id="CHEBI:29969"/>
        <dbReference type="ChEBI" id="CHEBI:64479"/>
        <dbReference type="ChEBI" id="CHEBI:78463"/>
        <dbReference type="ChEBI" id="CHEBI:78809"/>
        <dbReference type="EC" id="2.3.1.181"/>
    </reaction>
</comment>
<evidence type="ECO:0000256" key="4">
    <source>
        <dbReference type="ARBA" id="ARBA00022679"/>
    </source>
</evidence>
<gene>
    <name evidence="11" type="ORF">ASIM_LOCUS18083</name>
</gene>
<sequence length="281" mass="31753">MRLTPANLRHPRATVEAIWLGRMCYEKALNIQHEYVRKIIEIKEHNLNEPIKNRLFLLEHTPVYTVGLRSHMYSMKEELRLRALGADFFRTDRGGLITFHGPGQLVAYPIMDLSTLSVSSPDEKTRRVGVRRYVHLIEETIIRTVDKLGVKGAHRSPDTGVWLGNGTRKIAAIGINVRRGITSHGLALNCDTDLNWFAQIVPCGLVGKEVTSLSKELGKDVGIVEAIKPLCEQFAEVFQCDLVYDEDFCSEVESAAKRKALYRKIKENISSFFKLDDSKGS</sequence>
<evidence type="ECO:0000256" key="3">
    <source>
        <dbReference type="ARBA" id="ARBA00007907"/>
    </source>
</evidence>
<evidence type="ECO:0000313" key="12">
    <source>
        <dbReference type="Proteomes" id="UP000267096"/>
    </source>
</evidence>
<dbReference type="NCBIfam" id="NF010925">
    <property type="entry name" value="PRK14345.1"/>
    <property type="match status" value="1"/>
</dbReference>
<evidence type="ECO:0000256" key="7">
    <source>
        <dbReference type="PIRSR" id="PIRSR016262-1"/>
    </source>
</evidence>
<keyword evidence="5 6" id="KW-0012">Acyltransferase</keyword>
<dbReference type="PROSITE" id="PS01313">
    <property type="entry name" value="LIPB"/>
    <property type="match status" value="1"/>
</dbReference>
<dbReference type="UniPathway" id="UPA00538">
    <property type="reaction ID" value="UER00592"/>
</dbReference>
<evidence type="ECO:0000259" key="10">
    <source>
        <dbReference type="PROSITE" id="PS51733"/>
    </source>
</evidence>
<dbReference type="Proteomes" id="UP000267096">
    <property type="component" value="Unassembled WGS sequence"/>
</dbReference>
<comment type="function">
    <text evidence="6">Catalyzes the transfer of endogenously produced octanoic acid from octanoyl-acyl-carrier-protein onto the lipoyl domains of lipoate-dependent enzymes. Lipoyl-ACP can also act as a substrate although octanoyl-ACP is likely to be the physiological substrate.</text>
</comment>
<evidence type="ECO:0000256" key="8">
    <source>
        <dbReference type="PIRSR" id="PIRSR016262-2"/>
    </source>
</evidence>
<dbReference type="Pfam" id="PF21948">
    <property type="entry name" value="LplA-B_cat"/>
    <property type="match status" value="1"/>
</dbReference>
<organism evidence="13">
    <name type="scientific">Anisakis simplex</name>
    <name type="common">Herring worm</name>
    <dbReference type="NCBI Taxonomy" id="6269"/>
    <lineage>
        <taxon>Eukaryota</taxon>
        <taxon>Metazoa</taxon>
        <taxon>Ecdysozoa</taxon>
        <taxon>Nematoda</taxon>
        <taxon>Chromadorea</taxon>
        <taxon>Rhabditida</taxon>
        <taxon>Spirurina</taxon>
        <taxon>Ascaridomorpha</taxon>
        <taxon>Ascaridoidea</taxon>
        <taxon>Anisakidae</taxon>
        <taxon>Anisakis</taxon>
        <taxon>Anisakis simplex complex</taxon>
    </lineage>
</organism>
<keyword evidence="12" id="KW-1185">Reference proteome</keyword>
<dbReference type="GO" id="GO:0009249">
    <property type="term" value="P:protein lipoylation"/>
    <property type="evidence" value="ECO:0007669"/>
    <property type="project" value="InterPro"/>
</dbReference>
<reference evidence="11 12" key="2">
    <citation type="submission" date="2018-11" db="EMBL/GenBank/DDBJ databases">
        <authorList>
            <consortium name="Pathogen Informatics"/>
        </authorList>
    </citation>
    <scope>NUCLEOTIDE SEQUENCE [LARGE SCALE GENOMIC DNA]</scope>
</reference>
<accession>A0A0M3KCI5</accession>
<evidence type="ECO:0000256" key="9">
    <source>
        <dbReference type="PIRSR" id="PIRSR016262-3"/>
    </source>
</evidence>
<protein>
    <recommendedName>
        <fullName evidence="6">Octanoyl-[acyl-carrier-protein]:protein N-octanoyltransferase LIPT2, mitochondrial</fullName>
        <ecNumber evidence="6">2.3.1.181</ecNumber>
    </recommendedName>
</protein>
<dbReference type="PIRSF" id="PIRSF016262">
    <property type="entry name" value="LPLase"/>
    <property type="match status" value="1"/>
</dbReference>
<dbReference type="WBParaSite" id="ASIM_0001868501-mRNA-1">
    <property type="protein sequence ID" value="ASIM_0001868501-mRNA-1"/>
    <property type="gene ID" value="ASIM_0001868501"/>
</dbReference>